<gene>
    <name evidence="7" type="ORF">C6P37_11305</name>
</gene>
<dbReference type="InterPro" id="IPR039424">
    <property type="entry name" value="SBP_5"/>
</dbReference>
<dbReference type="InterPro" id="IPR000914">
    <property type="entry name" value="SBP_5_dom"/>
</dbReference>
<dbReference type="Pfam" id="PF00496">
    <property type="entry name" value="SBP_bac_5"/>
    <property type="match status" value="1"/>
</dbReference>
<evidence type="ECO:0000259" key="6">
    <source>
        <dbReference type="Pfam" id="PF00496"/>
    </source>
</evidence>
<comment type="similarity">
    <text evidence="1">Belongs to the bacterial solute-binding protein 5 family.</text>
</comment>
<reference evidence="7 8" key="1">
    <citation type="submission" date="2018-03" db="EMBL/GenBank/DDBJ databases">
        <authorList>
            <person name="Keele B.F."/>
        </authorList>
    </citation>
    <scope>NUCLEOTIDE SEQUENCE [LARGE SCALE GENOMIC DNA]</scope>
    <source>
        <strain evidence="7">ZCTH4_d</strain>
    </source>
</reference>
<dbReference type="SUPFAM" id="SSF53850">
    <property type="entry name" value="Periplasmic binding protein-like II"/>
    <property type="match status" value="1"/>
</dbReference>
<dbReference type="GO" id="GO:0043190">
    <property type="term" value="C:ATP-binding cassette (ABC) transporter complex"/>
    <property type="evidence" value="ECO:0007669"/>
    <property type="project" value="InterPro"/>
</dbReference>
<dbReference type="EMBL" id="QEWE01000021">
    <property type="protein sequence ID" value="REJ27402.1"/>
    <property type="molecule type" value="Genomic_DNA"/>
</dbReference>
<accession>A0A3E0K2M8</accession>
<dbReference type="PANTHER" id="PTHR30290:SF9">
    <property type="entry name" value="OLIGOPEPTIDE-BINDING PROTEIN APPA"/>
    <property type="match status" value="1"/>
</dbReference>
<evidence type="ECO:0000256" key="3">
    <source>
        <dbReference type="ARBA" id="ARBA00022729"/>
    </source>
</evidence>
<evidence type="ECO:0000256" key="1">
    <source>
        <dbReference type="ARBA" id="ARBA00005695"/>
    </source>
</evidence>
<evidence type="ECO:0000313" key="7">
    <source>
        <dbReference type="EMBL" id="REJ27402.1"/>
    </source>
</evidence>
<dbReference type="CDD" id="cd08514">
    <property type="entry name" value="PBP2_AppA_like"/>
    <property type="match status" value="1"/>
</dbReference>
<dbReference type="GO" id="GO:0015833">
    <property type="term" value="P:peptide transport"/>
    <property type="evidence" value="ECO:0007669"/>
    <property type="project" value="TreeGrafter"/>
</dbReference>
<dbReference type="GO" id="GO:1904680">
    <property type="term" value="F:peptide transmembrane transporter activity"/>
    <property type="evidence" value="ECO:0007669"/>
    <property type="project" value="TreeGrafter"/>
</dbReference>
<evidence type="ECO:0000256" key="4">
    <source>
        <dbReference type="SAM" id="MobiDB-lite"/>
    </source>
</evidence>
<dbReference type="Gene3D" id="3.40.190.10">
    <property type="entry name" value="Periplasmic binding protein-like II"/>
    <property type="match status" value="1"/>
</dbReference>
<dbReference type="Proteomes" id="UP000257014">
    <property type="component" value="Unassembled WGS sequence"/>
</dbReference>
<evidence type="ECO:0000256" key="5">
    <source>
        <dbReference type="SAM" id="SignalP"/>
    </source>
</evidence>
<organism evidence="7 8">
    <name type="scientific">Caldibacillus debilis</name>
    <dbReference type="NCBI Taxonomy" id="301148"/>
    <lineage>
        <taxon>Bacteria</taxon>
        <taxon>Bacillati</taxon>
        <taxon>Bacillota</taxon>
        <taxon>Bacilli</taxon>
        <taxon>Bacillales</taxon>
        <taxon>Bacillaceae</taxon>
        <taxon>Caldibacillus</taxon>
    </lineage>
</organism>
<proteinExistence type="inferred from homology"/>
<dbReference type="PANTHER" id="PTHR30290">
    <property type="entry name" value="PERIPLASMIC BINDING COMPONENT OF ABC TRANSPORTER"/>
    <property type="match status" value="1"/>
</dbReference>
<name>A0A3E0K2M8_9BACI</name>
<dbReference type="PIRSF" id="PIRSF002741">
    <property type="entry name" value="MppA"/>
    <property type="match status" value="1"/>
</dbReference>
<evidence type="ECO:0000313" key="8">
    <source>
        <dbReference type="Proteomes" id="UP000257014"/>
    </source>
</evidence>
<comment type="caution">
    <text evidence="7">The sequence shown here is derived from an EMBL/GenBank/DDBJ whole genome shotgun (WGS) entry which is preliminary data.</text>
</comment>
<keyword evidence="2" id="KW-0813">Transport</keyword>
<dbReference type="GO" id="GO:0042597">
    <property type="term" value="C:periplasmic space"/>
    <property type="evidence" value="ECO:0007669"/>
    <property type="project" value="UniProtKB-ARBA"/>
</dbReference>
<feature type="domain" description="Solute-binding protein family 5" evidence="6">
    <location>
        <begin position="101"/>
        <end position="503"/>
    </location>
</feature>
<feature type="region of interest" description="Disordered" evidence="4">
    <location>
        <begin position="42"/>
        <end position="64"/>
    </location>
</feature>
<evidence type="ECO:0000256" key="2">
    <source>
        <dbReference type="ARBA" id="ARBA00022448"/>
    </source>
</evidence>
<feature type="chain" id="PRO_5038435519" evidence="5">
    <location>
        <begin position="38"/>
        <end position="595"/>
    </location>
</feature>
<keyword evidence="3 5" id="KW-0732">Signal</keyword>
<dbReference type="Gene3D" id="3.10.105.10">
    <property type="entry name" value="Dipeptide-binding Protein, Domain 3"/>
    <property type="match status" value="1"/>
</dbReference>
<protein>
    <submittedName>
        <fullName evidence="7">Peptide ABC transporter substrate-binding protein</fullName>
    </submittedName>
</protein>
<dbReference type="AlphaFoldDB" id="A0A3E0K2M8"/>
<sequence length="595" mass="67783">MTKGFGGTDKFKKGWIKTRMKKRWLLLVVVFALSILAACGGDEESSSENKNTEPQKGGTLTGAMDTAPTGQFNPIFYQEAYEANILDFTHEGLVSQNNKLEFIPNLAKDWEFNADHTELTFHLQENVKWHDGEPFTADDVVFTYKMISSPGYVEAGGVRTDYVERLLGYEEFSTGKTKEFKGVEKIDDHTVKFRFSEPNVIALSDASFPIIPEHVFKDIPIDKMPSAPESKEPGKVIGTGPFKFTEMVEGEQYVLEKNPDYWQGEPYLDKIVWKVMDQSVILGALKNKEIDFVADPNGVPAADFQLVSEMKHVKVIEQQDFGYQIMGFIHNYRKPGDKSINPDNWIPNEKLKDQKVRQAIAYAVNRQGLIDGLLHGKGSVINSPIAPQFFAYDGEKPNQYPYDPEKAKQLLDEAGYKDVDGDGFREDPNGNKWVLSLHYPSGNQIRERSAPIIEKDLEKVGINIDLKQPMEMSAYVDALTNADEDWDLYLLGWSLSSTDPDPTGLWSARAAYNFGRWNNPEADQLLKDALKPPEAFEQDYRKQIYSDWQVKFQEDLPALLLYAQNKIYAFNKRLHNVDPLPYAFINDPHKWWVDQ</sequence>
<feature type="signal peptide" evidence="5">
    <location>
        <begin position="1"/>
        <end position="37"/>
    </location>
</feature>
<dbReference type="Gene3D" id="3.90.76.10">
    <property type="entry name" value="Dipeptide-binding Protein, Domain 1"/>
    <property type="match status" value="1"/>
</dbReference>
<dbReference type="InterPro" id="IPR030678">
    <property type="entry name" value="Peptide/Ni-bd"/>
</dbReference>